<organism evidence="1 2">
    <name type="scientific">Hygrophoropsis aurantiaca</name>
    <dbReference type="NCBI Taxonomy" id="72124"/>
    <lineage>
        <taxon>Eukaryota</taxon>
        <taxon>Fungi</taxon>
        <taxon>Dikarya</taxon>
        <taxon>Basidiomycota</taxon>
        <taxon>Agaricomycotina</taxon>
        <taxon>Agaricomycetes</taxon>
        <taxon>Agaricomycetidae</taxon>
        <taxon>Boletales</taxon>
        <taxon>Coniophorineae</taxon>
        <taxon>Hygrophoropsidaceae</taxon>
        <taxon>Hygrophoropsis</taxon>
    </lineage>
</organism>
<reference evidence="1" key="1">
    <citation type="journal article" date="2021" name="New Phytol.">
        <title>Evolutionary innovations through gain and loss of genes in the ectomycorrhizal Boletales.</title>
        <authorList>
            <person name="Wu G."/>
            <person name="Miyauchi S."/>
            <person name="Morin E."/>
            <person name="Kuo A."/>
            <person name="Drula E."/>
            <person name="Varga T."/>
            <person name="Kohler A."/>
            <person name="Feng B."/>
            <person name="Cao Y."/>
            <person name="Lipzen A."/>
            <person name="Daum C."/>
            <person name="Hundley H."/>
            <person name="Pangilinan J."/>
            <person name="Johnson J."/>
            <person name="Barry K."/>
            <person name="LaButti K."/>
            <person name="Ng V."/>
            <person name="Ahrendt S."/>
            <person name="Min B."/>
            <person name="Choi I.G."/>
            <person name="Park H."/>
            <person name="Plett J.M."/>
            <person name="Magnuson J."/>
            <person name="Spatafora J.W."/>
            <person name="Nagy L.G."/>
            <person name="Henrissat B."/>
            <person name="Grigoriev I.V."/>
            <person name="Yang Z.L."/>
            <person name="Xu J."/>
            <person name="Martin F.M."/>
        </authorList>
    </citation>
    <scope>NUCLEOTIDE SEQUENCE</scope>
    <source>
        <strain evidence="1">ATCC 28755</strain>
    </source>
</reference>
<comment type="caution">
    <text evidence="1">The sequence shown here is derived from an EMBL/GenBank/DDBJ whole genome shotgun (WGS) entry which is preliminary data.</text>
</comment>
<sequence length="471" mass="50963">MESHSRSPSIPSTPVSPRSPSPQRSVSQHRPSSRQGSISRLPQQGPLIPNVPQPSRTALNTPPVMPAPQVSSHGPSYPPLPQNFHPFRDQIAQQSSLPNMPPHSATQSLHNQGVYQGPSQGMQQAPQQIAHQSSHHSTHHSTHHRSRSRPPSAASHRYASSITPPVYGHTSSGTLSTSRTSLNGTPSRKELAGVTASSSNHHAALSPPPGIPASNTRPSGSPISSGGRSRSSPRGAQSSTVKSSPPTKESEPEPLRSTPAKDIHAKDIHRTQRPTLPASSSSQTQTRYVNMLLALDDIPTYFNMLASFFTWILLAGFILFPGTFANLQQQQLADTEAQILNVVTEVPLYIIAWICTGIGAAGMVWLWWRWMNNYVWVVNRIFVPGLLNSLAGVISTLANIYGSHSGTFTTTSKSTIIVTGAVTVITGVLTLVYQFWLLRNIKLEHDRQVGVERAGEHGEGVIGAPKRGKRE</sequence>
<dbReference type="EMBL" id="MU267599">
    <property type="protein sequence ID" value="KAH7915554.1"/>
    <property type="molecule type" value="Genomic_DNA"/>
</dbReference>
<name>A0ACB8AQR4_9AGAM</name>
<accession>A0ACB8AQR4</accession>
<evidence type="ECO:0000313" key="2">
    <source>
        <dbReference type="Proteomes" id="UP000790377"/>
    </source>
</evidence>
<proteinExistence type="predicted"/>
<dbReference type="Proteomes" id="UP000790377">
    <property type="component" value="Unassembled WGS sequence"/>
</dbReference>
<gene>
    <name evidence="1" type="ORF">BJ138DRAFT_1141585</name>
</gene>
<protein>
    <submittedName>
        <fullName evidence="1">Uncharacterized protein</fullName>
    </submittedName>
</protein>
<keyword evidence="2" id="KW-1185">Reference proteome</keyword>
<evidence type="ECO:0000313" key="1">
    <source>
        <dbReference type="EMBL" id="KAH7915554.1"/>
    </source>
</evidence>